<comment type="caution">
    <text evidence="2">The sequence shown here is derived from an EMBL/GenBank/DDBJ whole genome shotgun (WGS) entry which is preliminary data.</text>
</comment>
<gene>
    <name evidence="2" type="ORF">Tci_412325</name>
</gene>
<evidence type="ECO:0008006" key="3">
    <source>
        <dbReference type="Google" id="ProtNLM"/>
    </source>
</evidence>
<feature type="compositionally biased region" description="Basic and acidic residues" evidence="1">
    <location>
        <begin position="411"/>
        <end position="437"/>
    </location>
</feature>
<feature type="region of interest" description="Disordered" evidence="1">
    <location>
        <begin position="118"/>
        <end position="184"/>
    </location>
</feature>
<sequence length="506" mass="56662">MIIESVENGPLIWPTIKEKGVTRLRKYSELTHAKAIQADCDVKTTNITLQGLPPEYRHRIFNIPLQPRFGGVIDWHLEPRFYREPAVMSSASSAVTYTSVYTDSEPGRVFWGADEELSNGESDLEEDPKEYEDDESEDGLVDYPMDGGDDGDDDDGDSFEDVADDQDEEDEEEEEHLASGDSAVVVPTFELVSLHEGTEPVIPPPTTDITTIGARITIRLQASISLPPKEEVERLLAMPTPPPSPLTSLSPPSVKVRLARCTALSAHSSPPHVPSLFLPSSGCPTQIQTLRIASTHALIDAVTAVLPSLPLYIPPHVDRRDDIPETELPPYKKSCLFALGHSMMPGRVLLLDRPETEMAELRETDRRRQTQMVEILRVIGDMRREMVDIKVELLALREQRRRARQPGSDARVPDHQDASRDTDSRIQNHSSDGDNRRNVQTTPPCFYADFMKRQPLNFKITEGVVGLTQWIEWMESIFQISGCAIENQVKFATCTLLMAALTWWSG</sequence>
<feature type="compositionally biased region" description="Acidic residues" evidence="1">
    <location>
        <begin position="147"/>
        <end position="175"/>
    </location>
</feature>
<evidence type="ECO:0000256" key="1">
    <source>
        <dbReference type="SAM" id="MobiDB-lite"/>
    </source>
</evidence>
<accession>A0A699HJE2</accession>
<evidence type="ECO:0000313" key="2">
    <source>
        <dbReference type="EMBL" id="GEY40351.1"/>
    </source>
</evidence>
<dbReference type="AlphaFoldDB" id="A0A699HJE2"/>
<protein>
    <recommendedName>
        <fullName evidence="3">Reverse transcriptase domain-containing protein</fullName>
    </recommendedName>
</protein>
<feature type="region of interest" description="Disordered" evidence="1">
    <location>
        <begin position="400"/>
        <end position="440"/>
    </location>
</feature>
<name>A0A699HJE2_TANCI</name>
<proteinExistence type="predicted"/>
<organism evidence="2">
    <name type="scientific">Tanacetum cinerariifolium</name>
    <name type="common">Dalmatian daisy</name>
    <name type="synonym">Chrysanthemum cinerariifolium</name>
    <dbReference type="NCBI Taxonomy" id="118510"/>
    <lineage>
        <taxon>Eukaryota</taxon>
        <taxon>Viridiplantae</taxon>
        <taxon>Streptophyta</taxon>
        <taxon>Embryophyta</taxon>
        <taxon>Tracheophyta</taxon>
        <taxon>Spermatophyta</taxon>
        <taxon>Magnoliopsida</taxon>
        <taxon>eudicotyledons</taxon>
        <taxon>Gunneridae</taxon>
        <taxon>Pentapetalae</taxon>
        <taxon>asterids</taxon>
        <taxon>campanulids</taxon>
        <taxon>Asterales</taxon>
        <taxon>Asteraceae</taxon>
        <taxon>Asteroideae</taxon>
        <taxon>Anthemideae</taxon>
        <taxon>Anthemidinae</taxon>
        <taxon>Tanacetum</taxon>
    </lineage>
</organism>
<feature type="compositionally biased region" description="Acidic residues" evidence="1">
    <location>
        <begin position="118"/>
        <end position="140"/>
    </location>
</feature>
<reference evidence="2" key="1">
    <citation type="journal article" date="2019" name="Sci. Rep.">
        <title>Draft genome of Tanacetum cinerariifolium, the natural source of mosquito coil.</title>
        <authorList>
            <person name="Yamashiro T."/>
            <person name="Shiraishi A."/>
            <person name="Satake H."/>
            <person name="Nakayama K."/>
        </authorList>
    </citation>
    <scope>NUCLEOTIDE SEQUENCE</scope>
</reference>
<dbReference type="EMBL" id="BKCJ010175643">
    <property type="protein sequence ID" value="GEY40351.1"/>
    <property type="molecule type" value="Genomic_DNA"/>
</dbReference>